<dbReference type="InterPro" id="IPR000838">
    <property type="entry name" value="RNA_pol_sigma70_ECF_CS"/>
</dbReference>
<dbReference type="PANTHER" id="PTHR43133:SF51">
    <property type="entry name" value="RNA POLYMERASE SIGMA FACTOR"/>
    <property type="match status" value="1"/>
</dbReference>
<dbReference type="InterPro" id="IPR013325">
    <property type="entry name" value="RNA_pol_sigma_r2"/>
</dbReference>
<evidence type="ECO:0000313" key="9">
    <source>
        <dbReference type="Proteomes" id="UP000186309"/>
    </source>
</evidence>
<dbReference type="PANTHER" id="PTHR43133">
    <property type="entry name" value="RNA POLYMERASE ECF-TYPE SIGMA FACTO"/>
    <property type="match status" value="1"/>
</dbReference>
<dbReference type="GO" id="GO:0006352">
    <property type="term" value="P:DNA-templated transcription initiation"/>
    <property type="evidence" value="ECO:0007669"/>
    <property type="project" value="InterPro"/>
</dbReference>
<dbReference type="SUPFAM" id="SSF88946">
    <property type="entry name" value="Sigma2 domain of RNA polymerase sigma factors"/>
    <property type="match status" value="1"/>
</dbReference>
<comment type="similarity">
    <text evidence="1 6">Belongs to the sigma-70 factor family. ECF subfamily.</text>
</comment>
<accession>A0A1U7CV03</accession>
<evidence type="ECO:0000259" key="7">
    <source>
        <dbReference type="Pfam" id="PF04542"/>
    </source>
</evidence>
<dbReference type="STRING" id="1387353.BSF38_04315"/>
<dbReference type="NCBIfam" id="TIGR02937">
    <property type="entry name" value="sigma70-ECF"/>
    <property type="match status" value="1"/>
</dbReference>
<name>A0A1U7CV03_9BACT</name>
<dbReference type="EMBL" id="CP019082">
    <property type="protein sequence ID" value="APW62762.1"/>
    <property type="molecule type" value="Genomic_DNA"/>
</dbReference>
<dbReference type="Gene3D" id="1.10.1740.10">
    <property type="match status" value="1"/>
</dbReference>
<dbReference type="Proteomes" id="UP000186309">
    <property type="component" value="Chromosome"/>
</dbReference>
<dbReference type="InterPro" id="IPR036388">
    <property type="entry name" value="WH-like_DNA-bd_sf"/>
</dbReference>
<dbReference type="GO" id="GO:0003677">
    <property type="term" value="F:DNA binding"/>
    <property type="evidence" value="ECO:0007669"/>
    <property type="project" value="UniProtKB-KW"/>
</dbReference>
<dbReference type="AlphaFoldDB" id="A0A1U7CV03"/>
<dbReference type="RefSeq" id="WP_076349096.1">
    <property type="nucleotide sequence ID" value="NZ_CP019082.1"/>
</dbReference>
<proteinExistence type="inferred from homology"/>
<evidence type="ECO:0000256" key="3">
    <source>
        <dbReference type="ARBA" id="ARBA00023082"/>
    </source>
</evidence>
<dbReference type="Gene3D" id="1.10.10.10">
    <property type="entry name" value="Winged helix-like DNA-binding domain superfamily/Winged helix DNA-binding domain"/>
    <property type="match status" value="1"/>
</dbReference>
<feature type="domain" description="RNA polymerase sigma-70 region 2" evidence="7">
    <location>
        <begin position="27"/>
        <end position="92"/>
    </location>
</feature>
<evidence type="ECO:0000256" key="6">
    <source>
        <dbReference type="RuleBase" id="RU000716"/>
    </source>
</evidence>
<dbReference type="KEGG" id="pbor:BSF38_04315"/>
<keyword evidence="3 6" id="KW-0731">Sigma factor</keyword>
<organism evidence="8 9">
    <name type="scientific">Paludisphaera borealis</name>
    <dbReference type="NCBI Taxonomy" id="1387353"/>
    <lineage>
        <taxon>Bacteria</taxon>
        <taxon>Pseudomonadati</taxon>
        <taxon>Planctomycetota</taxon>
        <taxon>Planctomycetia</taxon>
        <taxon>Isosphaerales</taxon>
        <taxon>Isosphaeraceae</taxon>
        <taxon>Paludisphaera</taxon>
    </lineage>
</organism>
<keyword evidence="4 6" id="KW-0238">DNA-binding</keyword>
<dbReference type="PROSITE" id="PS01063">
    <property type="entry name" value="SIGMA70_ECF"/>
    <property type="match status" value="1"/>
</dbReference>
<dbReference type="SUPFAM" id="SSF88659">
    <property type="entry name" value="Sigma3 and sigma4 domains of RNA polymerase sigma factors"/>
    <property type="match status" value="1"/>
</dbReference>
<keyword evidence="5 6" id="KW-0804">Transcription</keyword>
<dbReference type="InterPro" id="IPR039425">
    <property type="entry name" value="RNA_pol_sigma-70-like"/>
</dbReference>
<keyword evidence="9" id="KW-1185">Reference proteome</keyword>
<dbReference type="OrthoDB" id="266768at2"/>
<dbReference type="InterPro" id="IPR013324">
    <property type="entry name" value="RNA_pol_sigma_r3/r4-like"/>
</dbReference>
<gene>
    <name evidence="8" type="primary">rpoE_9</name>
    <name evidence="8" type="ORF">BSF38_04315</name>
</gene>
<evidence type="ECO:0000256" key="2">
    <source>
        <dbReference type="ARBA" id="ARBA00023015"/>
    </source>
</evidence>
<evidence type="ECO:0000256" key="5">
    <source>
        <dbReference type="ARBA" id="ARBA00023163"/>
    </source>
</evidence>
<protein>
    <recommendedName>
        <fullName evidence="6">RNA polymerase sigma factor</fullName>
    </recommendedName>
</protein>
<dbReference type="GO" id="GO:0016987">
    <property type="term" value="F:sigma factor activity"/>
    <property type="evidence" value="ECO:0007669"/>
    <property type="project" value="UniProtKB-KW"/>
</dbReference>
<evidence type="ECO:0000313" key="8">
    <source>
        <dbReference type="EMBL" id="APW62762.1"/>
    </source>
</evidence>
<dbReference type="InterPro" id="IPR014284">
    <property type="entry name" value="RNA_pol_sigma-70_dom"/>
</dbReference>
<sequence>MPHATDLNATIDEVLRGDKDSFRKIIRDFSLFLRSFIAAHVHQMDVVDDLAQDVFIAAFRNLHEFRRDEDFGAWLRGIARNKVYEYFRNSSRRHKAMERFHEEVSRLIESKFEEVVSNDRSESIEVLLQCIGRLPDRMRRVVRSGLDGHKPVELAGELGTTVGAVYRLQYRANHLLRTCMQKALE</sequence>
<dbReference type="Pfam" id="PF04542">
    <property type="entry name" value="Sigma70_r2"/>
    <property type="match status" value="1"/>
</dbReference>
<reference evidence="9" key="1">
    <citation type="submission" date="2016-12" db="EMBL/GenBank/DDBJ databases">
        <title>Comparative genomics of four Isosphaeraceae planctomycetes: a common pool of plasmids and glycoside hydrolase genes.</title>
        <authorList>
            <person name="Ivanova A."/>
        </authorList>
    </citation>
    <scope>NUCLEOTIDE SEQUENCE [LARGE SCALE GENOMIC DNA]</scope>
    <source>
        <strain evidence="9">PX4</strain>
    </source>
</reference>
<dbReference type="InterPro" id="IPR007627">
    <property type="entry name" value="RNA_pol_sigma70_r2"/>
</dbReference>
<evidence type="ECO:0000256" key="4">
    <source>
        <dbReference type="ARBA" id="ARBA00023125"/>
    </source>
</evidence>
<evidence type="ECO:0000256" key="1">
    <source>
        <dbReference type="ARBA" id="ARBA00010641"/>
    </source>
</evidence>
<keyword evidence="2 6" id="KW-0805">Transcription regulation</keyword>